<sequence>MTSATGPTCRNAIVYGMVVPYTVRRDEPGGPVAENGNDPWAS</sequence>
<dbReference type="Proteomes" id="UP001589887">
    <property type="component" value="Unassembled WGS sequence"/>
</dbReference>
<comment type="caution">
    <text evidence="1">The sequence shown here is derived from an EMBL/GenBank/DDBJ whole genome shotgun (WGS) entry which is preliminary data.</text>
</comment>
<gene>
    <name evidence="1" type="ORF">ACFH04_40560</name>
</gene>
<name>A0ABV6TVZ8_9ACTN</name>
<accession>A0ABV6TVZ8</accession>
<protein>
    <submittedName>
        <fullName evidence="1">Uncharacterized protein</fullName>
    </submittedName>
</protein>
<dbReference type="EMBL" id="JBHMQV010000009">
    <property type="protein sequence ID" value="MFC0849970.1"/>
    <property type="molecule type" value="Genomic_DNA"/>
</dbReference>
<evidence type="ECO:0000313" key="1">
    <source>
        <dbReference type="EMBL" id="MFC0849970.1"/>
    </source>
</evidence>
<organism evidence="1 2">
    <name type="scientific">Streptomyces noboritoensis</name>
    <dbReference type="NCBI Taxonomy" id="67337"/>
    <lineage>
        <taxon>Bacteria</taxon>
        <taxon>Bacillati</taxon>
        <taxon>Actinomycetota</taxon>
        <taxon>Actinomycetes</taxon>
        <taxon>Kitasatosporales</taxon>
        <taxon>Streptomycetaceae</taxon>
        <taxon>Streptomyces</taxon>
    </lineage>
</organism>
<dbReference type="RefSeq" id="WP_394323943.1">
    <property type="nucleotide sequence ID" value="NZ_JBHMQV010000009.1"/>
</dbReference>
<evidence type="ECO:0000313" key="2">
    <source>
        <dbReference type="Proteomes" id="UP001589887"/>
    </source>
</evidence>
<proteinExistence type="predicted"/>
<reference evidence="1 2" key="1">
    <citation type="submission" date="2024-09" db="EMBL/GenBank/DDBJ databases">
        <authorList>
            <person name="Sun Q."/>
            <person name="Mori K."/>
        </authorList>
    </citation>
    <scope>NUCLEOTIDE SEQUENCE [LARGE SCALE GENOMIC DNA]</scope>
    <source>
        <strain evidence="1 2">JCM 4557</strain>
    </source>
</reference>
<keyword evidence="2" id="KW-1185">Reference proteome</keyword>